<dbReference type="PANTHER" id="PTHR43179:SF12">
    <property type="entry name" value="GALACTOFURANOSYLTRANSFERASE GLFT2"/>
    <property type="match status" value="1"/>
</dbReference>
<evidence type="ECO:0000256" key="1">
    <source>
        <dbReference type="ARBA" id="ARBA00006739"/>
    </source>
</evidence>
<dbReference type="PANTHER" id="PTHR43179">
    <property type="entry name" value="RHAMNOSYLTRANSFERASE WBBL"/>
    <property type="match status" value="1"/>
</dbReference>
<dbReference type="SUPFAM" id="SSF53448">
    <property type="entry name" value="Nucleotide-diphospho-sugar transferases"/>
    <property type="match status" value="1"/>
</dbReference>
<gene>
    <name evidence="6" type="ORF">METZ01_LOCUS459723</name>
</gene>
<dbReference type="InterPro" id="IPR029044">
    <property type="entry name" value="Nucleotide-diphossugar_trans"/>
</dbReference>
<evidence type="ECO:0000313" key="6">
    <source>
        <dbReference type="EMBL" id="SVE06869.1"/>
    </source>
</evidence>
<dbReference type="EMBL" id="UINC01191964">
    <property type="protein sequence ID" value="SVE06869.1"/>
    <property type="molecule type" value="Genomic_DNA"/>
</dbReference>
<dbReference type="InterPro" id="IPR001173">
    <property type="entry name" value="Glyco_trans_2-like"/>
</dbReference>
<name>A0A383AH26_9ZZZZ</name>
<dbReference type="Pfam" id="PF00535">
    <property type="entry name" value="Glycos_transf_2"/>
    <property type="match status" value="1"/>
</dbReference>
<keyword evidence="4" id="KW-0472">Membrane</keyword>
<evidence type="ECO:0000256" key="4">
    <source>
        <dbReference type="SAM" id="Phobius"/>
    </source>
</evidence>
<keyword evidence="4" id="KW-1133">Transmembrane helix</keyword>
<feature type="domain" description="Glycosyltransferase 2-like" evidence="5">
    <location>
        <begin position="4"/>
        <end position="129"/>
    </location>
</feature>
<feature type="non-terminal residue" evidence="6">
    <location>
        <position position="1"/>
    </location>
</feature>
<reference evidence="6" key="1">
    <citation type="submission" date="2018-05" db="EMBL/GenBank/DDBJ databases">
        <authorList>
            <person name="Lanie J.A."/>
            <person name="Ng W.-L."/>
            <person name="Kazmierczak K.M."/>
            <person name="Andrzejewski T.M."/>
            <person name="Davidsen T.M."/>
            <person name="Wayne K.J."/>
            <person name="Tettelin H."/>
            <person name="Glass J.I."/>
            <person name="Rusch D."/>
            <person name="Podicherti R."/>
            <person name="Tsui H.-C.T."/>
            <person name="Winkler M.E."/>
        </authorList>
    </citation>
    <scope>NUCLEOTIDE SEQUENCE</scope>
</reference>
<dbReference type="GO" id="GO:0016757">
    <property type="term" value="F:glycosyltransferase activity"/>
    <property type="evidence" value="ECO:0007669"/>
    <property type="project" value="UniProtKB-KW"/>
</dbReference>
<keyword evidence="4" id="KW-0812">Transmembrane</keyword>
<comment type="similarity">
    <text evidence="1">Belongs to the glycosyltransferase 2 family.</text>
</comment>
<feature type="transmembrane region" description="Helical" evidence="4">
    <location>
        <begin position="226"/>
        <end position="243"/>
    </location>
</feature>
<keyword evidence="3" id="KW-0808">Transferase</keyword>
<accession>A0A383AH26</accession>
<dbReference type="AlphaFoldDB" id="A0A383AH26"/>
<organism evidence="6">
    <name type="scientific">marine metagenome</name>
    <dbReference type="NCBI Taxonomy" id="408172"/>
    <lineage>
        <taxon>unclassified sequences</taxon>
        <taxon>metagenomes</taxon>
        <taxon>ecological metagenomes</taxon>
    </lineage>
</organism>
<dbReference type="Gene3D" id="3.90.550.10">
    <property type="entry name" value="Spore Coat Polysaccharide Biosynthesis Protein SpsA, Chain A"/>
    <property type="match status" value="1"/>
</dbReference>
<evidence type="ECO:0000256" key="3">
    <source>
        <dbReference type="ARBA" id="ARBA00022679"/>
    </source>
</evidence>
<evidence type="ECO:0000259" key="5">
    <source>
        <dbReference type="Pfam" id="PF00535"/>
    </source>
</evidence>
<protein>
    <recommendedName>
        <fullName evidence="5">Glycosyltransferase 2-like domain-containing protein</fullName>
    </recommendedName>
</protein>
<proteinExistence type="inferred from homology"/>
<feature type="non-terminal residue" evidence="6">
    <location>
        <position position="251"/>
    </location>
</feature>
<sequence>VTLKSEKVIHDCIKSIDQNIPIIIVENSNNYELKKNLESQYKNLKCVITEKNLGMGAANNKGIKLVNTDYVYILNPDTTLEKNTLENLFLESKKIPDFSIISPIHSDSNFPNWKNTLEKDFNKSQPFQVESVDGYSMLLNKKNLKDLYFDENFFLYLENDDFCLRVRKAGGSILIMPNSKINHKGAKAVDSKYEKEIELSRNWHWIWSKFYFNKKHYGFLKAFIEGFPRFFLSIFKYLFFLLINNKTKKKI</sequence>
<evidence type="ECO:0000256" key="2">
    <source>
        <dbReference type="ARBA" id="ARBA00022676"/>
    </source>
</evidence>
<keyword evidence="2" id="KW-0328">Glycosyltransferase</keyword>